<dbReference type="InterPro" id="IPR029903">
    <property type="entry name" value="RmlD-like-bd"/>
</dbReference>
<reference evidence="4 5" key="1">
    <citation type="journal article" date="2016" name="Nat. Commun.">
        <title>Thousands of microbial genomes shed light on interconnected biogeochemical processes in an aquifer system.</title>
        <authorList>
            <person name="Anantharaman K."/>
            <person name="Brown C.T."/>
            <person name="Hug L.A."/>
            <person name="Sharon I."/>
            <person name="Castelle C.J."/>
            <person name="Probst A.J."/>
            <person name="Thomas B.C."/>
            <person name="Singh A."/>
            <person name="Wilkins M.J."/>
            <person name="Karaoz U."/>
            <person name="Brodie E.L."/>
            <person name="Williams K.H."/>
            <person name="Hubbard S.S."/>
            <person name="Banfield J.F."/>
        </authorList>
    </citation>
    <scope>NUCLEOTIDE SEQUENCE [LARGE SCALE GENOMIC DNA]</scope>
</reference>
<evidence type="ECO:0000313" key="4">
    <source>
        <dbReference type="EMBL" id="OHA18466.1"/>
    </source>
</evidence>
<keyword evidence="2" id="KW-0521">NADP</keyword>
<dbReference type="GO" id="GO:0008831">
    <property type="term" value="F:dTDP-4-dehydrorhamnose reductase activity"/>
    <property type="evidence" value="ECO:0007669"/>
    <property type="project" value="UniProtKB-EC"/>
</dbReference>
<gene>
    <name evidence="4" type="ORF">A2664_00795</name>
</gene>
<keyword evidence="2" id="KW-0560">Oxidoreductase</keyword>
<accession>A0A1G2M3I2</accession>
<comment type="pathway">
    <text evidence="2">Carbohydrate biosynthesis; dTDP-L-rhamnose biosynthesis.</text>
</comment>
<feature type="domain" description="RmlD-like substrate binding" evidence="3">
    <location>
        <begin position="7"/>
        <end position="218"/>
    </location>
</feature>
<evidence type="ECO:0000313" key="5">
    <source>
        <dbReference type="Proteomes" id="UP000178873"/>
    </source>
</evidence>
<evidence type="ECO:0000259" key="3">
    <source>
        <dbReference type="Pfam" id="PF04321"/>
    </source>
</evidence>
<dbReference type="InterPro" id="IPR005913">
    <property type="entry name" value="dTDP_dehydrorham_reduct"/>
</dbReference>
<comment type="caution">
    <text evidence="4">The sequence shown here is derived from an EMBL/GenBank/DDBJ whole genome shotgun (WGS) entry which is preliminary data.</text>
</comment>
<dbReference type="AlphaFoldDB" id="A0A1G2M3I2"/>
<dbReference type="Gene3D" id="3.40.50.720">
    <property type="entry name" value="NAD(P)-binding Rossmann-like Domain"/>
    <property type="match status" value="1"/>
</dbReference>
<dbReference type="InterPro" id="IPR036291">
    <property type="entry name" value="NAD(P)-bd_dom_sf"/>
</dbReference>
<comment type="function">
    <text evidence="2">Catalyzes the reduction of dTDP-6-deoxy-L-lyxo-4-hexulose to yield dTDP-L-rhamnose.</text>
</comment>
<comment type="similarity">
    <text evidence="1 2">Belongs to the dTDP-4-dehydrorhamnose reductase family.</text>
</comment>
<dbReference type="Proteomes" id="UP000178873">
    <property type="component" value="Unassembled WGS sequence"/>
</dbReference>
<dbReference type="GO" id="GO:0048269">
    <property type="term" value="C:methionine adenosyltransferase complex"/>
    <property type="evidence" value="ECO:0007669"/>
    <property type="project" value="TreeGrafter"/>
</dbReference>
<dbReference type="EMBL" id="MHRF01000005">
    <property type="protein sequence ID" value="OHA18466.1"/>
    <property type="molecule type" value="Genomic_DNA"/>
</dbReference>
<dbReference type="SUPFAM" id="SSF51735">
    <property type="entry name" value="NAD(P)-binding Rossmann-fold domains"/>
    <property type="match status" value="1"/>
</dbReference>
<dbReference type="GO" id="GO:0006556">
    <property type="term" value="P:S-adenosylmethionine biosynthetic process"/>
    <property type="evidence" value="ECO:0007669"/>
    <property type="project" value="TreeGrafter"/>
</dbReference>
<evidence type="ECO:0000256" key="2">
    <source>
        <dbReference type="RuleBase" id="RU364082"/>
    </source>
</evidence>
<organism evidence="4 5">
    <name type="scientific">Candidatus Taylorbacteria bacterium RIFCSPHIGHO2_01_FULL_46_22b</name>
    <dbReference type="NCBI Taxonomy" id="1802301"/>
    <lineage>
        <taxon>Bacteria</taxon>
        <taxon>Candidatus Tayloriibacteriota</taxon>
    </lineage>
</organism>
<dbReference type="STRING" id="1802301.A2664_00795"/>
<evidence type="ECO:0000256" key="1">
    <source>
        <dbReference type="ARBA" id="ARBA00010944"/>
    </source>
</evidence>
<dbReference type="GO" id="GO:0048270">
    <property type="term" value="F:methionine adenosyltransferase regulator activity"/>
    <property type="evidence" value="ECO:0007669"/>
    <property type="project" value="TreeGrafter"/>
</dbReference>
<dbReference type="Pfam" id="PF04321">
    <property type="entry name" value="RmlD_sub_bind"/>
    <property type="match status" value="1"/>
</dbReference>
<name>A0A1G2M3I2_9BACT</name>
<sequence>MTNPPRKILVLGNGWIGTEIAKFFSAQTSDMHLETGSELPESLWKGVNVVINAIAKTNIDWCENHKQEALQSNAIVATELAKQCQKRNITYVFISSACIFESKNTRDIKYEDSEPKPRCFYSETKVLAEKLIQEAYPQTLIVRIRLPLSETPHPRNTVTKIRSYEVLSNQQESVTVIEDMLPALKKLIDKRAQGIFHLINKGTVSPAQIGKSLKHSFKICSKKELDETLCKANRARRVTVFASSKKTSLLPDIKKRLPEIAKKYLSLA</sequence>
<dbReference type="EC" id="1.1.1.133" evidence="2"/>
<proteinExistence type="inferred from homology"/>
<dbReference type="PANTHER" id="PTHR10491">
    <property type="entry name" value="DTDP-4-DEHYDRORHAMNOSE REDUCTASE"/>
    <property type="match status" value="1"/>
</dbReference>
<dbReference type="PANTHER" id="PTHR10491:SF4">
    <property type="entry name" value="METHIONINE ADENOSYLTRANSFERASE 2 SUBUNIT BETA"/>
    <property type="match status" value="1"/>
</dbReference>
<protein>
    <recommendedName>
        <fullName evidence="2">dTDP-4-dehydrorhamnose reductase</fullName>
        <ecNumber evidence="2">1.1.1.133</ecNumber>
    </recommendedName>
</protein>